<dbReference type="RefSeq" id="WP_050472802.1">
    <property type="nucleotide sequence ID" value="NZ_CP013068.1"/>
</dbReference>
<accession>A0A0L0J1S5</accession>
<dbReference type="AlphaFoldDB" id="A0A0L0J1S5"/>
<dbReference type="InterPro" id="IPR036396">
    <property type="entry name" value="Cyt_P450_sf"/>
</dbReference>
<protein>
    <submittedName>
        <fullName evidence="3">Uncharacterized protein</fullName>
    </submittedName>
</protein>
<evidence type="ECO:0000313" key="3">
    <source>
        <dbReference type="EMBL" id="ALV28484.1"/>
    </source>
</evidence>
<dbReference type="KEGG" id="pphr:APZ00_16600"/>
<dbReference type="PATRIC" id="fig|121719.5.peg.4240"/>
<dbReference type="Proteomes" id="UP000064921">
    <property type="component" value="Chromosome"/>
</dbReference>
<keyword evidence="4" id="KW-1185">Reference proteome</keyword>
<dbReference type="STRING" id="121719.APZ00_16600"/>
<dbReference type="PROSITE" id="PS00086">
    <property type="entry name" value="CYTOCHROME_P450"/>
    <property type="match status" value="2"/>
</dbReference>
<dbReference type="EMBL" id="CP013068">
    <property type="protein sequence ID" value="ALV28484.1"/>
    <property type="molecule type" value="Genomic_DNA"/>
</dbReference>
<dbReference type="PANTHER" id="PTHR46696">
    <property type="entry name" value="P450, PUTATIVE (EUROFUNG)-RELATED"/>
    <property type="match status" value="1"/>
</dbReference>
<dbReference type="GO" id="GO:0005506">
    <property type="term" value="F:iron ion binding"/>
    <property type="evidence" value="ECO:0007669"/>
    <property type="project" value="InterPro"/>
</dbReference>
<name>A0A0L0J1S5_9HYPH</name>
<dbReference type="PRINTS" id="PR00359">
    <property type="entry name" value="BP450"/>
</dbReference>
<dbReference type="InterPro" id="IPR002397">
    <property type="entry name" value="Cyt_P450_B"/>
</dbReference>
<dbReference type="SUPFAM" id="SSF48264">
    <property type="entry name" value="Cytochrome P450"/>
    <property type="match status" value="2"/>
</dbReference>
<dbReference type="InterPro" id="IPR017972">
    <property type="entry name" value="Cyt_P450_CS"/>
</dbReference>
<sequence length="719" mass="78846">MATVSKRSWLHGARKVGDPQLARDVMRHPEVTAGKLTAYLDQLAGRGIELPHLRAVSRSSFIFMDGPEHLALRRQIASFFAPASVERWRPVAVQAVENALDRLRSAPDPDLVRDFAEPAMKAFVHAVMGVPEDCGEDLLELIIIANDVIEPLLSASRLRRIDEAMARIAACLVNSGRPAGSFMAFLASPEEALTDFDPKTGMAITVAEAFVTVLQTFTLMLYDLLLQPQAVWLQLAEPDLPEEFIEHILSVSNPTLLIGRAVKADAQIGGCPFAAGETVLLDIREINTSLRAAQGPQAHMSFGFGPHKCLGEHLGRVFLTEALPRLARAFPELTLQRDLVRHKRTHVLQSAVNLPCILTGDNVRINPRMTEIRSRADARELLNDDEAWSPPDMVSHLEGLAQRSGEDLSDAIRFARNAPFFLSGERHATARRAVFAQIGGNRLEDWQPVWEAAVASALDHLAGVPAPDLMRDFTDAVFKGTVKPVLGIPQEDCARFDDLAPRIQLVLAPLLPMRDLLQIQSAMTGLLARLEADAAAKGEGEGLLAALLREEMDGFDPRDKIALTLVLYGASFNIRHTLGNILHHLLMLPPEQRQALLNTGDRAGLYDRLIGLCAAPKYIYRIARNAENALGVPAGTTLRFRLATLNRAAPAGHLAFGHGLHRCFGAAMSRQIIRLAIPALFDRFPHLQLDPQRHAYAALSQTIALESLPCLPHAPERTA</sequence>
<proteinExistence type="inferred from homology"/>
<dbReference type="GO" id="GO:0020037">
    <property type="term" value="F:heme binding"/>
    <property type="evidence" value="ECO:0007669"/>
    <property type="project" value="InterPro"/>
</dbReference>
<organism evidence="3 4">
    <name type="scientific">Pannonibacter phragmitetus</name>
    <dbReference type="NCBI Taxonomy" id="121719"/>
    <lineage>
        <taxon>Bacteria</taxon>
        <taxon>Pseudomonadati</taxon>
        <taxon>Pseudomonadota</taxon>
        <taxon>Alphaproteobacteria</taxon>
        <taxon>Hyphomicrobiales</taxon>
        <taxon>Stappiaceae</taxon>
        <taxon>Pannonibacter</taxon>
    </lineage>
</organism>
<reference evidence="3 4" key="1">
    <citation type="submission" date="2015-10" db="EMBL/GenBank/DDBJ databases">
        <title>The world's first case of liver abscess caused by Pannonibacter phragmitetus.</title>
        <authorList>
            <person name="Ming D."/>
            <person name="Wang M."/>
            <person name="Zhou Y."/>
            <person name="Jiang T."/>
            <person name="Hu S."/>
        </authorList>
    </citation>
    <scope>NUCLEOTIDE SEQUENCE [LARGE SCALE GENOMIC DNA]</scope>
    <source>
        <strain evidence="3 4">31801</strain>
    </source>
</reference>
<dbReference type="GO" id="GO:0004497">
    <property type="term" value="F:monooxygenase activity"/>
    <property type="evidence" value="ECO:0007669"/>
    <property type="project" value="InterPro"/>
</dbReference>
<comment type="similarity">
    <text evidence="2">Belongs to the cytochrome P450 family.</text>
</comment>
<dbReference type="GO" id="GO:0016705">
    <property type="term" value="F:oxidoreductase activity, acting on paired donors, with incorporation or reduction of molecular oxygen"/>
    <property type="evidence" value="ECO:0007669"/>
    <property type="project" value="InterPro"/>
</dbReference>
<evidence type="ECO:0000256" key="1">
    <source>
        <dbReference type="ARBA" id="ARBA00001971"/>
    </source>
</evidence>
<evidence type="ECO:0000256" key="2">
    <source>
        <dbReference type="ARBA" id="ARBA00010617"/>
    </source>
</evidence>
<dbReference type="Gene3D" id="1.10.630.10">
    <property type="entry name" value="Cytochrome P450"/>
    <property type="match status" value="3"/>
</dbReference>
<evidence type="ECO:0000313" key="4">
    <source>
        <dbReference type="Proteomes" id="UP000064921"/>
    </source>
</evidence>
<gene>
    <name evidence="3" type="ORF">APZ00_16600</name>
</gene>
<comment type="cofactor">
    <cofactor evidence="1">
        <name>heme</name>
        <dbReference type="ChEBI" id="CHEBI:30413"/>
    </cofactor>
</comment>
<dbReference type="PANTHER" id="PTHR46696:SF1">
    <property type="entry name" value="CYTOCHROME P450 YJIB-RELATED"/>
    <property type="match status" value="1"/>
</dbReference>